<accession>A0A834CJ14</accession>
<evidence type="ECO:0000313" key="3">
    <source>
        <dbReference type="Proteomes" id="UP000646548"/>
    </source>
</evidence>
<dbReference type="AlphaFoldDB" id="A0A834CJ14"/>
<name>A0A834CJ14_ORYME</name>
<organism evidence="2 3">
    <name type="scientific">Oryzias melastigma</name>
    <name type="common">Marine medaka</name>
    <dbReference type="NCBI Taxonomy" id="30732"/>
    <lineage>
        <taxon>Eukaryota</taxon>
        <taxon>Metazoa</taxon>
        <taxon>Chordata</taxon>
        <taxon>Craniata</taxon>
        <taxon>Vertebrata</taxon>
        <taxon>Euteleostomi</taxon>
        <taxon>Actinopterygii</taxon>
        <taxon>Neopterygii</taxon>
        <taxon>Teleostei</taxon>
        <taxon>Neoteleostei</taxon>
        <taxon>Acanthomorphata</taxon>
        <taxon>Ovalentaria</taxon>
        <taxon>Atherinomorphae</taxon>
        <taxon>Beloniformes</taxon>
        <taxon>Adrianichthyidae</taxon>
        <taxon>Oryziinae</taxon>
        <taxon>Oryzias</taxon>
    </lineage>
</organism>
<protein>
    <submittedName>
        <fullName evidence="2">Uncharacterized protein</fullName>
    </submittedName>
</protein>
<proteinExistence type="predicted"/>
<sequence length="67" mass="6886">MDSQSELPAHYGSAPPVTGLPPSDLLPVTISTEWRGSADAAPGVCVVEAGGLDGRCPPRPNPLSRSF</sequence>
<feature type="region of interest" description="Disordered" evidence="1">
    <location>
        <begin position="1"/>
        <end position="24"/>
    </location>
</feature>
<dbReference type="EMBL" id="WKFB01000162">
    <property type="protein sequence ID" value="KAF6733342.1"/>
    <property type="molecule type" value="Genomic_DNA"/>
</dbReference>
<dbReference type="Proteomes" id="UP000646548">
    <property type="component" value="Unassembled WGS sequence"/>
</dbReference>
<reference evidence="2" key="1">
    <citation type="journal article" name="BMC Genomics">
        <title>Long-read sequencing and de novo genome assembly of marine medaka (Oryzias melastigma).</title>
        <authorList>
            <person name="Liang P."/>
            <person name="Saqib H.S.A."/>
            <person name="Ni X."/>
            <person name="Shen Y."/>
        </authorList>
    </citation>
    <scope>NUCLEOTIDE SEQUENCE</scope>
    <source>
        <strain evidence="2">Bigg-433</strain>
    </source>
</reference>
<evidence type="ECO:0000256" key="1">
    <source>
        <dbReference type="SAM" id="MobiDB-lite"/>
    </source>
</evidence>
<evidence type="ECO:0000313" key="2">
    <source>
        <dbReference type="EMBL" id="KAF6733342.1"/>
    </source>
</evidence>
<comment type="caution">
    <text evidence="2">The sequence shown here is derived from an EMBL/GenBank/DDBJ whole genome shotgun (WGS) entry which is preliminary data.</text>
</comment>
<gene>
    <name evidence="2" type="ORF">FQA47_021340</name>
</gene>